<dbReference type="AlphaFoldDB" id="A0AAN7VPI4"/>
<dbReference type="Gene3D" id="1.20.1740.10">
    <property type="entry name" value="Amino acid/polyamine transporter I"/>
    <property type="match status" value="1"/>
</dbReference>
<sequence length="300" mass="33138">MAEETHDASMTIPKAMIASFLINGTLVFAMMMTYIFTLVDYDSIVNSREGHLGIPYLRAFANSTNSIPAGAALAALIVVLQIIGVTTWMTSCSRQIWAFGRDQGFPFSGWITKVDRGRTHPVNALVAVWGFVVLICLITLGSSVAFNAINSVQVLAIVSTYLTSIACLLWRRSFGDPLPASPWTLGRAAIPLNMVAFCYCIFLGIFVPFPAVLPVTVQNFNWAPVIFIGVMLLSALYYQLWAKKRYYGPVVLVQQRTGDFDSRKVREPSRAKMDSSSPGLFGVSSMLEFWSSTRQSNFAR</sequence>
<keyword evidence="5 6" id="KW-0472">Membrane</keyword>
<evidence type="ECO:0000256" key="2">
    <source>
        <dbReference type="ARBA" id="ARBA00022448"/>
    </source>
</evidence>
<protein>
    <submittedName>
        <fullName evidence="7">Uncharacterized protein</fullName>
    </submittedName>
</protein>
<evidence type="ECO:0000313" key="7">
    <source>
        <dbReference type="EMBL" id="KAK5696833.1"/>
    </source>
</evidence>
<evidence type="ECO:0000256" key="5">
    <source>
        <dbReference type="ARBA" id="ARBA00023136"/>
    </source>
</evidence>
<evidence type="ECO:0000313" key="8">
    <source>
        <dbReference type="Proteomes" id="UP001310594"/>
    </source>
</evidence>
<proteinExistence type="predicted"/>
<keyword evidence="4 6" id="KW-1133">Transmembrane helix</keyword>
<feature type="transmembrane region" description="Helical" evidence="6">
    <location>
        <begin position="67"/>
        <end position="89"/>
    </location>
</feature>
<accession>A0AAN7VPI4</accession>
<name>A0AAN7VPI4_9PEZI</name>
<dbReference type="InterPro" id="IPR002293">
    <property type="entry name" value="AA/rel_permease1"/>
</dbReference>
<keyword evidence="2" id="KW-0813">Transport</keyword>
<comment type="caution">
    <text evidence="7">The sequence shown here is derived from an EMBL/GenBank/DDBJ whole genome shotgun (WGS) entry which is preliminary data.</text>
</comment>
<reference evidence="7" key="1">
    <citation type="submission" date="2023-08" db="EMBL/GenBank/DDBJ databases">
        <title>Black Yeasts Isolated from many extreme environments.</title>
        <authorList>
            <person name="Coleine C."/>
            <person name="Stajich J.E."/>
            <person name="Selbmann L."/>
        </authorList>
    </citation>
    <scope>NUCLEOTIDE SEQUENCE</scope>
    <source>
        <strain evidence="7">CCFEE 5810</strain>
    </source>
</reference>
<gene>
    <name evidence="7" type="ORF">LTR97_008137</name>
</gene>
<dbReference type="PANTHER" id="PTHR45649">
    <property type="entry name" value="AMINO-ACID PERMEASE BAT1"/>
    <property type="match status" value="1"/>
</dbReference>
<evidence type="ECO:0000256" key="3">
    <source>
        <dbReference type="ARBA" id="ARBA00022692"/>
    </source>
</evidence>
<feature type="transmembrane region" description="Helical" evidence="6">
    <location>
        <begin position="122"/>
        <end position="146"/>
    </location>
</feature>
<organism evidence="7 8">
    <name type="scientific">Elasticomyces elasticus</name>
    <dbReference type="NCBI Taxonomy" id="574655"/>
    <lineage>
        <taxon>Eukaryota</taxon>
        <taxon>Fungi</taxon>
        <taxon>Dikarya</taxon>
        <taxon>Ascomycota</taxon>
        <taxon>Pezizomycotina</taxon>
        <taxon>Dothideomycetes</taxon>
        <taxon>Dothideomycetidae</taxon>
        <taxon>Mycosphaerellales</taxon>
        <taxon>Teratosphaeriaceae</taxon>
        <taxon>Elasticomyces</taxon>
    </lineage>
</organism>
<keyword evidence="3 6" id="KW-0812">Transmembrane</keyword>
<dbReference type="GO" id="GO:0022857">
    <property type="term" value="F:transmembrane transporter activity"/>
    <property type="evidence" value="ECO:0007669"/>
    <property type="project" value="InterPro"/>
</dbReference>
<feature type="transmembrane region" description="Helical" evidence="6">
    <location>
        <begin position="152"/>
        <end position="170"/>
    </location>
</feature>
<dbReference type="EMBL" id="JAVRQU010000012">
    <property type="protein sequence ID" value="KAK5696833.1"/>
    <property type="molecule type" value="Genomic_DNA"/>
</dbReference>
<evidence type="ECO:0000256" key="4">
    <source>
        <dbReference type="ARBA" id="ARBA00022989"/>
    </source>
</evidence>
<dbReference type="PANTHER" id="PTHR45649:SF4">
    <property type="entry name" value="TRANSPORTER, PUTATIVE (EUROFUNG)-RELATED"/>
    <property type="match status" value="1"/>
</dbReference>
<feature type="transmembrane region" description="Helical" evidence="6">
    <location>
        <begin position="190"/>
        <end position="213"/>
    </location>
</feature>
<evidence type="ECO:0000256" key="1">
    <source>
        <dbReference type="ARBA" id="ARBA00004141"/>
    </source>
</evidence>
<evidence type="ECO:0000256" key="6">
    <source>
        <dbReference type="SAM" id="Phobius"/>
    </source>
</evidence>
<feature type="transmembrane region" description="Helical" evidence="6">
    <location>
        <begin position="20"/>
        <end position="39"/>
    </location>
</feature>
<comment type="subcellular location">
    <subcellularLocation>
        <location evidence="1">Membrane</location>
        <topology evidence="1">Multi-pass membrane protein</topology>
    </subcellularLocation>
</comment>
<dbReference type="Proteomes" id="UP001310594">
    <property type="component" value="Unassembled WGS sequence"/>
</dbReference>
<feature type="transmembrane region" description="Helical" evidence="6">
    <location>
        <begin position="219"/>
        <end position="238"/>
    </location>
</feature>
<dbReference type="Pfam" id="PF13520">
    <property type="entry name" value="AA_permease_2"/>
    <property type="match status" value="1"/>
</dbReference>
<dbReference type="GO" id="GO:0016020">
    <property type="term" value="C:membrane"/>
    <property type="evidence" value="ECO:0007669"/>
    <property type="project" value="UniProtKB-SubCell"/>
</dbReference>